<dbReference type="InParanoid" id="K1QRG6"/>
<feature type="region of interest" description="Disordered" evidence="1">
    <location>
        <begin position="60"/>
        <end position="173"/>
    </location>
</feature>
<gene>
    <name evidence="3" type="ORF">CGI_10015176</name>
</gene>
<name>K1QRG6_MAGGI</name>
<evidence type="ECO:0000256" key="2">
    <source>
        <dbReference type="SAM" id="Phobius"/>
    </source>
</evidence>
<dbReference type="HOGENOM" id="CLU_710283_0_0_1"/>
<evidence type="ECO:0000313" key="3">
    <source>
        <dbReference type="EMBL" id="EKC24086.1"/>
    </source>
</evidence>
<organism evidence="3">
    <name type="scientific">Magallana gigas</name>
    <name type="common">Pacific oyster</name>
    <name type="synonym">Crassostrea gigas</name>
    <dbReference type="NCBI Taxonomy" id="29159"/>
    <lineage>
        <taxon>Eukaryota</taxon>
        <taxon>Metazoa</taxon>
        <taxon>Spiralia</taxon>
        <taxon>Lophotrochozoa</taxon>
        <taxon>Mollusca</taxon>
        <taxon>Bivalvia</taxon>
        <taxon>Autobranchia</taxon>
        <taxon>Pteriomorphia</taxon>
        <taxon>Ostreida</taxon>
        <taxon>Ostreoidea</taxon>
        <taxon>Ostreidae</taxon>
        <taxon>Magallana</taxon>
    </lineage>
</organism>
<proteinExistence type="predicted"/>
<feature type="compositionally biased region" description="Polar residues" evidence="1">
    <location>
        <begin position="88"/>
        <end position="108"/>
    </location>
</feature>
<protein>
    <submittedName>
        <fullName evidence="3">Uncharacterized protein</fullName>
    </submittedName>
</protein>
<feature type="transmembrane region" description="Helical" evidence="2">
    <location>
        <begin position="39"/>
        <end position="57"/>
    </location>
</feature>
<feature type="compositionally biased region" description="Polar residues" evidence="1">
    <location>
        <begin position="140"/>
        <end position="163"/>
    </location>
</feature>
<keyword evidence="2" id="KW-1133">Transmembrane helix</keyword>
<evidence type="ECO:0000256" key="1">
    <source>
        <dbReference type="SAM" id="MobiDB-lite"/>
    </source>
</evidence>
<feature type="compositionally biased region" description="Low complexity" evidence="1">
    <location>
        <begin position="72"/>
        <end position="84"/>
    </location>
</feature>
<keyword evidence="2" id="KW-0812">Transmembrane</keyword>
<dbReference type="AlphaFoldDB" id="K1QRG6"/>
<feature type="compositionally biased region" description="Basic and acidic residues" evidence="1">
    <location>
        <begin position="60"/>
        <end position="70"/>
    </location>
</feature>
<dbReference type="EMBL" id="JH817517">
    <property type="protein sequence ID" value="EKC24086.1"/>
    <property type="molecule type" value="Genomic_DNA"/>
</dbReference>
<accession>K1QRG6</accession>
<sequence>MPTRKTTSGMFSELVGKAREDTIATKQYQWFLKIYKITFGYFVSLVLSVSTGFGKIVQRREKPDRVRRSTQDGGDLPPLPMMGGSHQGGSYQAGSYQTGQGSDSSGVQIPNFEPEYRSYDVSQDLGGQSGGSGQTSSGSRLYNSRPDNSYGTQDSNRQNVYTSGGSGVNPNYYPGNTGSGSTIYRGGSSSYYPSGSGSAVYPINRGRATAPNTGGMSNDPNCPAPGGYDVYINGLRCNEAVRCEYGDRSFQCRNIEAFDCYVARTRDICCDRCAQYLRQLNTDCRWGDQNPELCTPYTPNGIMRINCYQSSVKQVCCRTCEHIKSSIRSPVAGCEYGDKPVSINTPRGTLNCANYIHYAGETACNDSEIRSYCCHTCYRYQQARSRAGQ</sequence>
<reference evidence="3" key="1">
    <citation type="journal article" date="2012" name="Nature">
        <title>The oyster genome reveals stress adaptation and complexity of shell formation.</title>
        <authorList>
            <person name="Zhang G."/>
            <person name="Fang X."/>
            <person name="Guo X."/>
            <person name="Li L."/>
            <person name="Luo R."/>
            <person name="Xu F."/>
            <person name="Yang P."/>
            <person name="Zhang L."/>
            <person name="Wang X."/>
            <person name="Qi H."/>
            <person name="Xiong Z."/>
            <person name="Que H."/>
            <person name="Xie Y."/>
            <person name="Holland P.W."/>
            <person name="Paps J."/>
            <person name="Zhu Y."/>
            <person name="Wu F."/>
            <person name="Chen Y."/>
            <person name="Wang J."/>
            <person name="Peng C."/>
            <person name="Meng J."/>
            <person name="Yang L."/>
            <person name="Liu J."/>
            <person name="Wen B."/>
            <person name="Zhang N."/>
            <person name="Huang Z."/>
            <person name="Zhu Q."/>
            <person name="Feng Y."/>
            <person name="Mount A."/>
            <person name="Hedgecock D."/>
            <person name="Xu Z."/>
            <person name="Liu Y."/>
            <person name="Domazet-Loso T."/>
            <person name="Du Y."/>
            <person name="Sun X."/>
            <person name="Zhang S."/>
            <person name="Liu B."/>
            <person name="Cheng P."/>
            <person name="Jiang X."/>
            <person name="Li J."/>
            <person name="Fan D."/>
            <person name="Wang W."/>
            <person name="Fu W."/>
            <person name="Wang T."/>
            <person name="Wang B."/>
            <person name="Zhang J."/>
            <person name="Peng Z."/>
            <person name="Li Y."/>
            <person name="Li N."/>
            <person name="Wang J."/>
            <person name="Chen M."/>
            <person name="He Y."/>
            <person name="Tan F."/>
            <person name="Song X."/>
            <person name="Zheng Q."/>
            <person name="Huang R."/>
            <person name="Yang H."/>
            <person name="Du X."/>
            <person name="Chen L."/>
            <person name="Yang M."/>
            <person name="Gaffney P.M."/>
            <person name="Wang S."/>
            <person name="Luo L."/>
            <person name="She Z."/>
            <person name="Ming Y."/>
            <person name="Huang W."/>
            <person name="Zhang S."/>
            <person name="Huang B."/>
            <person name="Zhang Y."/>
            <person name="Qu T."/>
            <person name="Ni P."/>
            <person name="Miao G."/>
            <person name="Wang J."/>
            <person name="Wang Q."/>
            <person name="Steinberg C.E."/>
            <person name="Wang H."/>
            <person name="Li N."/>
            <person name="Qian L."/>
            <person name="Zhang G."/>
            <person name="Li Y."/>
            <person name="Yang H."/>
            <person name="Liu X."/>
            <person name="Wang J."/>
            <person name="Yin Y."/>
            <person name="Wang J."/>
        </authorList>
    </citation>
    <scope>NUCLEOTIDE SEQUENCE [LARGE SCALE GENOMIC DNA]</scope>
    <source>
        <strain evidence="3">05x7-T-G4-1.051#20</strain>
    </source>
</reference>
<keyword evidence="2" id="KW-0472">Membrane</keyword>